<organism evidence="1 2">
    <name type="scientific">Panagrolaimus sp. ES5</name>
    <dbReference type="NCBI Taxonomy" id="591445"/>
    <lineage>
        <taxon>Eukaryota</taxon>
        <taxon>Metazoa</taxon>
        <taxon>Ecdysozoa</taxon>
        <taxon>Nematoda</taxon>
        <taxon>Chromadorea</taxon>
        <taxon>Rhabditida</taxon>
        <taxon>Tylenchina</taxon>
        <taxon>Panagrolaimomorpha</taxon>
        <taxon>Panagrolaimoidea</taxon>
        <taxon>Panagrolaimidae</taxon>
        <taxon>Panagrolaimus</taxon>
    </lineage>
</organism>
<evidence type="ECO:0000313" key="1">
    <source>
        <dbReference type="Proteomes" id="UP000887579"/>
    </source>
</evidence>
<evidence type="ECO:0000313" key="2">
    <source>
        <dbReference type="WBParaSite" id="ES5_v2.g20265.t1"/>
    </source>
</evidence>
<reference evidence="2" key="1">
    <citation type="submission" date="2022-11" db="UniProtKB">
        <authorList>
            <consortium name="WormBaseParasite"/>
        </authorList>
    </citation>
    <scope>IDENTIFICATION</scope>
</reference>
<protein>
    <submittedName>
        <fullName evidence="2">Cytochrome P450</fullName>
    </submittedName>
</protein>
<dbReference type="Proteomes" id="UP000887579">
    <property type="component" value="Unplaced"/>
</dbReference>
<accession>A0AC34FSN2</accession>
<name>A0AC34FSN2_9BILA</name>
<dbReference type="WBParaSite" id="ES5_v2.g20265.t1">
    <property type="protein sequence ID" value="ES5_v2.g20265.t1"/>
    <property type="gene ID" value="ES5_v2.g20265"/>
</dbReference>
<proteinExistence type="predicted"/>
<sequence length="521" mass="60416">MYDFGLLLDPLFWLSCVITSAAIYIYRCIMDSLDYPPGPKKWPIIGNLPNIDIANPHKSFLALSKQYGPVFTIWLPRPIIVIADFDVLKDINSHYAMQIAGRPQGFVYGIFTNHQKDGNGIILCQGARWSAQRRFALKTFRNFGMGKGIMEHRINKHKGLLLQRMENVCDLRTRIGVIDLHLHISFCVGNIINDLVMGRHYQYGDDEFYKFKTLIDNTLKGFASKSMQFVDYFPFLRFVVPYYYQYIKEGFEIQKFFLKEIDCHEKAYDKDTEPTNFIDAYLRDMHNQDDPYLSKATLALDAGDLWTGGLETTVTSLRWAIIYLIRYPEIQAKLQNEIDHVLDLSLPTISHRQQMPYVQATLDEILRIINVLPWGIPHETIEDVKIGGYDIKAGTVLMPQIGVIHFDENNFPNGEEFNPERFLNENGEYKSNKKLIPFGMGKRACLGESLARMELFLIFVSLLQNFSFYSYNDILPSLERNPGMTNVPKEYKCEIRQRRSFIIADEIISDAFKKCEEKQKF</sequence>